<dbReference type="PRINTS" id="PR01988">
    <property type="entry name" value="EXPORTERBACE"/>
</dbReference>
<dbReference type="EMBL" id="FNFL01000001">
    <property type="protein sequence ID" value="SDJ65839.1"/>
    <property type="molecule type" value="Genomic_DNA"/>
</dbReference>
<feature type="transmembrane region" description="Helical" evidence="7">
    <location>
        <begin position="375"/>
        <end position="395"/>
    </location>
</feature>
<keyword evidence="2" id="KW-0813">Transport</keyword>
<evidence type="ECO:0000256" key="7">
    <source>
        <dbReference type="SAM" id="Phobius"/>
    </source>
</evidence>
<dbReference type="InterPro" id="IPR011701">
    <property type="entry name" value="MFS"/>
</dbReference>
<dbReference type="InterPro" id="IPR022324">
    <property type="entry name" value="Bacilysin_exporter_BacE_put"/>
</dbReference>
<gene>
    <name evidence="9" type="ORF">SAMN05216243_0133</name>
</gene>
<feature type="transmembrane region" description="Helical" evidence="7">
    <location>
        <begin position="222"/>
        <end position="240"/>
    </location>
</feature>
<comment type="subcellular location">
    <subcellularLocation>
        <location evidence="1">Cell membrane</location>
        <topology evidence="1">Multi-pass membrane protein</topology>
    </subcellularLocation>
</comment>
<feature type="transmembrane region" description="Helical" evidence="7">
    <location>
        <begin position="347"/>
        <end position="369"/>
    </location>
</feature>
<protein>
    <submittedName>
        <fullName evidence="9">Major Facilitator Superfamily protein</fullName>
    </submittedName>
</protein>
<dbReference type="InterPro" id="IPR036259">
    <property type="entry name" value="MFS_trans_sf"/>
</dbReference>
<dbReference type="GO" id="GO:0022857">
    <property type="term" value="F:transmembrane transporter activity"/>
    <property type="evidence" value="ECO:0007669"/>
    <property type="project" value="InterPro"/>
</dbReference>
<evidence type="ECO:0000256" key="3">
    <source>
        <dbReference type="ARBA" id="ARBA00022475"/>
    </source>
</evidence>
<evidence type="ECO:0000259" key="8">
    <source>
        <dbReference type="PROSITE" id="PS50850"/>
    </source>
</evidence>
<feature type="transmembrane region" description="Helical" evidence="7">
    <location>
        <begin position="45"/>
        <end position="66"/>
    </location>
</feature>
<dbReference type="RefSeq" id="WP_245690023.1">
    <property type="nucleotide sequence ID" value="NZ_FNFL01000001.1"/>
</dbReference>
<dbReference type="GO" id="GO:0005886">
    <property type="term" value="C:plasma membrane"/>
    <property type="evidence" value="ECO:0007669"/>
    <property type="project" value="UniProtKB-SubCell"/>
</dbReference>
<keyword evidence="10" id="KW-1185">Reference proteome</keyword>
<feature type="transmembrane region" description="Helical" evidence="7">
    <location>
        <begin position="260"/>
        <end position="280"/>
    </location>
</feature>
<dbReference type="PROSITE" id="PS50850">
    <property type="entry name" value="MFS"/>
    <property type="match status" value="1"/>
</dbReference>
<feature type="domain" description="Major facilitator superfamily (MFS) profile" evidence="8">
    <location>
        <begin position="1"/>
        <end position="399"/>
    </location>
</feature>
<reference evidence="9 10" key="1">
    <citation type="submission" date="2016-10" db="EMBL/GenBank/DDBJ databases">
        <authorList>
            <person name="de Groot N.N."/>
        </authorList>
    </citation>
    <scope>NUCLEOTIDE SEQUENCE [LARGE SCALE GENOMIC DNA]</scope>
    <source>
        <strain evidence="9 10">CGMCC 1.6502</strain>
    </source>
</reference>
<keyword evidence="5 7" id="KW-1133">Transmembrane helix</keyword>
<dbReference type="InterPro" id="IPR020846">
    <property type="entry name" value="MFS_dom"/>
</dbReference>
<keyword evidence="4 7" id="KW-0812">Transmembrane</keyword>
<feature type="transmembrane region" description="Helical" evidence="7">
    <location>
        <begin position="313"/>
        <end position="335"/>
    </location>
</feature>
<evidence type="ECO:0000256" key="1">
    <source>
        <dbReference type="ARBA" id="ARBA00004651"/>
    </source>
</evidence>
<feature type="transmembrane region" description="Helical" evidence="7">
    <location>
        <begin position="12"/>
        <end position="39"/>
    </location>
</feature>
<name>A0A1G8VIQ3_9BACI</name>
<evidence type="ECO:0000256" key="4">
    <source>
        <dbReference type="ARBA" id="ARBA00022692"/>
    </source>
</evidence>
<dbReference type="Gene3D" id="1.20.1250.20">
    <property type="entry name" value="MFS general substrate transporter like domains"/>
    <property type="match status" value="1"/>
</dbReference>
<dbReference type="SUPFAM" id="SSF103473">
    <property type="entry name" value="MFS general substrate transporter"/>
    <property type="match status" value="1"/>
</dbReference>
<dbReference type="PANTHER" id="PTHR43266:SF2">
    <property type="entry name" value="MAJOR FACILITATOR SUPERFAMILY (MFS) PROFILE DOMAIN-CONTAINING PROTEIN"/>
    <property type="match status" value="1"/>
</dbReference>
<sequence>MGMKVTNKYSGYSFVLLAGIGVSNIGDWIYLIAFNLIILDMTGSPLAVAVLYLLKPLAALFTNIWAGSLIDRLNKRSLMVWLDIIRAILVGMLPLCTSLSVIYSVVLLINMASAVFQPTSLSYITKLIPSADRNTFNSLRSLVDSGAFLIGPAVAGLLFMVSSPTTAVYLNGLSFLCSALLTILMPNLESGWRIKAGEKLLAFSVVRTDWKIVKEFSRHHHYVVLIYFLFSCVIVMTAAIDSLEAAFAKDVLRLTNQSYGLLVSIAGGGTIVGSVINTLISRRSNPFILMGSGSLFLSIGYLCFAFSDSFLIAALGFFVLSFSLAFANTGFYTFIQNNIPVQVMGRFSSIYGLVEAVLVILLTAAFGLLAHLVSIQLIVIAGASLLFILTIILCYQCQRSSVASQSSVG</sequence>
<evidence type="ECO:0000256" key="6">
    <source>
        <dbReference type="ARBA" id="ARBA00023136"/>
    </source>
</evidence>
<proteinExistence type="predicted"/>
<evidence type="ECO:0000256" key="5">
    <source>
        <dbReference type="ARBA" id="ARBA00022989"/>
    </source>
</evidence>
<feature type="transmembrane region" description="Helical" evidence="7">
    <location>
        <begin position="142"/>
        <end position="161"/>
    </location>
</feature>
<evidence type="ECO:0000313" key="9">
    <source>
        <dbReference type="EMBL" id="SDJ65839.1"/>
    </source>
</evidence>
<keyword evidence="6 7" id="KW-0472">Membrane</keyword>
<accession>A0A1G8VIQ3</accession>
<dbReference type="STRING" id="407036.SAMN05216243_0133"/>
<dbReference type="CDD" id="cd06173">
    <property type="entry name" value="MFS_MefA_like"/>
    <property type="match status" value="1"/>
</dbReference>
<evidence type="ECO:0000256" key="2">
    <source>
        <dbReference type="ARBA" id="ARBA00022448"/>
    </source>
</evidence>
<evidence type="ECO:0000313" key="10">
    <source>
        <dbReference type="Proteomes" id="UP000198694"/>
    </source>
</evidence>
<keyword evidence="3" id="KW-1003">Cell membrane</keyword>
<feature type="transmembrane region" description="Helical" evidence="7">
    <location>
        <begin position="287"/>
        <end position="307"/>
    </location>
</feature>
<dbReference type="AlphaFoldDB" id="A0A1G8VIQ3"/>
<dbReference type="PANTHER" id="PTHR43266">
    <property type="entry name" value="MACROLIDE-EFFLUX PROTEIN"/>
    <property type="match status" value="1"/>
</dbReference>
<organism evidence="9 10">
    <name type="scientific">Sediminibacillus albus</name>
    <dbReference type="NCBI Taxonomy" id="407036"/>
    <lineage>
        <taxon>Bacteria</taxon>
        <taxon>Bacillati</taxon>
        <taxon>Bacillota</taxon>
        <taxon>Bacilli</taxon>
        <taxon>Bacillales</taxon>
        <taxon>Bacillaceae</taxon>
        <taxon>Sediminibacillus</taxon>
    </lineage>
</organism>
<dbReference type="Proteomes" id="UP000198694">
    <property type="component" value="Unassembled WGS sequence"/>
</dbReference>
<dbReference type="Pfam" id="PF07690">
    <property type="entry name" value="MFS_1"/>
    <property type="match status" value="1"/>
</dbReference>